<dbReference type="PANTHER" id="PTHR38340:SF1">
    <property type="entry name" value="S-LAYER PROTEIN"/>
    <property type="match status" value="1"/>
</dbReference>
<dbReference type="InterPro" id="IPR018511">
    <property type="entry name" value="Hemolysin-typ_Ca-bd_CS"/>
</dbReference>
<keyword evidence="4" id="KW-0378">Hydrolase</keyword>
<dbReference type="AlphaFoldDB" id="A0A1E3H521"/>
<dbReference type="PANTHER" id="PTHR38340">
    <property type="entry name" value="S-LAYER PROTEIN"/>
    <property type="match status" value="1"/>
</dbReference>
<evidence type="ECO:0000256" key="3">
    <source>
        <dbReference type="SAM" id="MobiDB-lite"/>
    </source>
</evidence>
<feature type="compositionally biased region" description="Gly residues" evidence="3">
    <location>
        <begin position="282"/>
        <end position="301"/>
    </location>
</feature>
<dbReference type="Pfam" id="PF00353">
    <property type="entry name" value="HemolysinCabind"/>
    <property type="match status" value="2"/>
</dbReference>
<feature type="region of interest" description="Disordered" evidence="3">
    <location>
        <begin position="263"/>
        <end position="301"/>
    </location>
</feature>
<dbReference type="EMBL" id="MCRJ01000022">
    <property type="protein sequence ID" value="ODN71410.1"/>
    <property type="molecule type" value="Genomic_DNA"/>
</dbReference>
<dbReference type="GO" id="GO:0005576">
    <property type="term" value="C:extracellular region"/>
    <property type="evidence" value="ECO:0007669"/>
    <property type="project" value="UniProtKB-SubCell"/>
</dbReference>
<organism evidence="4 5">
    <name type="scientific">Methylobrevis pamukkalensis</name>
    <dbReference type="NCBI Taxonomy" id="1439726"/>
    <lineage>
        <taxon>Bacteria</taxon>
        <taxon>Pseudomonadati</taxon>
        <taxon>Pseudomonadota</taxon>
        <taxon>Alphaproteobacteria</taxon>
        <taxon>Hyphomicrobiales</taxon>
        <taxon>Pleomorphomonadaceae</taxon>
        <taxon>Methylobrevis</taxon>
    </lineage>
</organism>
<proteinExistence type="predicted"/>
<comment type="caution">
    <text evidence="4">The sequence shown here is derived from an EMBL/GenBank/DDBJ whole genome shotgun (WGS) entry which is preliminary data.</text>
</comment>
<dbReference type="PROSITE" id="PS00330">
    <property type="entry name" value="HEMOLYSIN_CALCIUM"/>
    <property type="match status" value="3"/>
</dbReference>
<dbReference type="InterPro" id="IPR050557">
    <property type="entry name" value="RTX_toxin/Mannuronan_C5-epim"/>
</dbReference>
<dbReference type="Gene3D" id="2.150.10.10">
    <property type="entry name" value="Serralysin-like metalloprotease, C-terminal"/>
    <property type="match status" value="2"/>
</dbReference>
<keyword evidence="5" id="KW-1185">Reference proteome</keyword>
<keyword evidence="2" id="KW-0964">Secreted</keyword>
<dbReference type="InterPro" id="IPR001343">
    <property type="entry name" value="Hemolysn_Ca-bd"/>
</dbReference>
<evidence type="ECO:0000256" key="2">
    <source>
        <dbReference type="ARBA" id="ARBA00022525"/>
    </source>
</evidence>
<dbReference type="SUPFAM" id="SSF51120">
    <property type="entry name" value="beta-Roll"/>
    <property type="match status" value="2"/>
</dbReference>
<dbReference type="Proteomes" id="UP000094622">
    <property type="component" value="Unassembled WGS sequence"/>
</dbReference>
<dbReference type="GO" id="GO:0016787">
    <property type="term" value="F:hydrolase activity"/>
    <property type="evidence" value="ECO:0007669"/>
    <property type="project" value="UniProtKB-KW"/>
</dbReference>
<evidence type="ECO:0000313" key="5">
    <source>
        <dbReference type="Proteomes" id="UP000094622"/>
    </source>
</evidence>
<sequence length="428" mass="44279">MATITITGTGTSPVGFTQDRFFSFFINPEDKGDISASPTLIVAEHSPTPSTHPASPQSAEFVGTGMDNEVTSVWGRGVDELPWPSSGTVTSITVNFLNGSIVWEGSYSGAGIDQRAAAYEFNNDDDLADFKAFMFDATNTLIIDANIGSVSGFDGDDTFLFTAASNNSVNIFGGAGYDTATFQQLGRGFEAVWHSTGVEMLVGSSRDDILYALPERFDEDLSAYVFVSGQSAVYGGSGDDVIHGSLVGDELFGSKGNDIIYGDSDRSGDTAGEGSTADDIRGGSGDDIIHGGGGNDDIRGGSGDDVIAGGLGADGLNGGSGADRFVFRTLADSPAAGRDRILEFDIDGGDVIDLSQIDANSNLDGNQAFTFLGTGSYTGAGGELRVSYRDTGDAVVTVDVDGDGSGDLNILLRGITDANQLTAGDFVL</sequence>
<dbReference type="InterPro" id="IPR011049">
    <property type="entry name" value="Serralysin-like_metalloprot_C"/>
</dbReference>
<dbReference type="EC" id="3.4.24.40" evidence="4"/>
<gene>
    <name evidence="4" type="primary">prtC</name>
    <name evidence="4" type="ORF">A6302_01274</name>
</gene>
<dbReference type="PRINTS" id="PR00313">
    <property type="entry name" value="CABNDNGRPT"/>
</dbReference>
<accession>A0A1E3H521</accession>
<evidence type="ECO:0000256" key="1">
    <source>
        <dbReference type="ARBA" id="ARBA00004613"/>
    </source>
</evidence>
<name>A0A1E3H521_9HYPH</name>
<evidence type="ECO:0000313" key="4">
    <source>
        <dbReference type="EMBL" id="ODN71410.1"/>
    </source>
</evidence>
<comment type="subcellular location">
    <subcellularLocation>
        <location evidence="1">Secreted</location>
    </subcellularLocation>
</comment>
<reference evidence="4 5" key="1">
    <citation type="submission" date="2016-07" db="EMBL/GenBank/DDBJ databases">
        <title>Draft Genome Sequence of Methylobrevis pamukkalensis PK2.</title>
        <authorList>
            <person name="Vasilenko O.V."/>
            <person name="Doronina N.V."/>
            <person name="Shmareva M.N."/>
            <person name="Tarlachkov S.V."/>
            <person name="Mustakhimov I."/>
            <person name="Trotsenko Y.A."/>
        </authorList>
    </citation>
    <scope>NUCLEOTIDE SEQUENCE [LARGE SCALE GENOMIC DNA]</scope>
    <source>
        <strain evidence="4 5">PK2</strain>
    </source>
</reference>
<dbReference type="GO" id="GO:0005509">
    <property type="term" value="F:calcium ion binding"/>
    <property type="evidence" value="ECO:0007669"/>
    <property type="project" value="InterPro"/>
</dbReference>
<protein>
    <submittedName>
        <fullName evidence="4">Serralysin C</fullName>
        <ecNumber evidence="4">3.4.24.40</ecNumber>
    </submittedName>
</protein>